<proteinExistence type="predicted"/>
<reference evidence="1 2" key="1">
    <citation type="submission" date="2015-11" db="EMBL/GenBank/DDBJ databases">
        <title>Genomic analysis of 38 Legionella species identifies large and diverse effector repertoires.</title>
        <authorList>
            <person name="Burstein D."/>
            <person name="Amaro F."/>
            <person name="Zusman T."/>
            <person name="Lifshitz Z."/>
            <person name="Cohen O."/>
            <person name="Gilbert J.A."/>
            <person name="Pupko T."/>
            <person name="Shuman H.A."/>
            <person name="Segal G."/>
        </authorList>
    </citation>
    <scope>NUCLEOTIDE SEQUENCE [LARGE SCALE GENOMIC DNA]</scope>
    <source>
        <strain evidence="1 2">WIGA</strain>
    </source>
</reference>
<dbReference type="GO" id="GO:0020037">
    <property type="term" value="F:heme binding"/>
    <property type="evidence" value="ECO:0007669"/>
    <property type="project" value="InterPro"/>
</dbReference>
<evidence type="ECO:0000313" key="2">
    <source>
        <dbReference type="Proteomes" id="UP000054695"/>
    </source>
</evidence>
<dbReference type="STRING" id="447.Lboz_2452"/>
<dbReference type="PATRIC" id="fig|447.4.peg.2605"/>
<dbReference type="SUPFAM" id="SSF46458">
    <property type="entry name" value="Globin-like"/>
    <property type="match status" value="1"/>
</dbReference>
<name>A0A0W0RIJ7_LEGBO</name>
<sequence length="159" mass="18982">MQEKNNKFWYYFKVVFKMKLYYHYLIASAGSNDMTELNKTHIEKLVTHFYQKVQKDEILGPIFNDAAQVDWDEHIPLLCQFWNSIMLKTNEYHGNAYQKHTLLKQLTQIDEAHFDRWLNLFQEEAVNHLPLDAAKEIFQKATFIAESLKYGMLSQEKRG</sequence>
<dbReference type="EMBL" id="LNXU01000032">
    <property type="protein sequence ID" value="KTC70875.1"/>
    <property type="molecule type" value="Genomic_DNA"/>
</dbReference>
<dbReference type="Proteomes" id="UP000054695">
    <property type="component" value="Unassembled WGS sequence"/>
</dbReference>
<accession>A0A0W0RIJ7</accession>
<comment type="caution">
    <text evidence="1">The sequence shown here is derived from an EMBL/GenBank/DDBJ whole genome shotgun (WGS) entry which is preliminary data.</text>
</comment>
<dbReference type="InterPro" id="IPR012292">
    <property type="entry name" value="Globin/Proto"/>
</dbReference>
<dbReference type="InterPro" id="IPR009050">
    <property type="entry name" value="Globin-like_sf"/>
</dbReference>
<dbReference type="Gene3D" id="1.10.490.10">
    <property type="entry name" value="Globins"/>
    <property type="match status" value="1"/>
</dbReference>
<dbReference type="CDD" id="cd08916">
    <property type="entry name" value="TrHb3_P"/>
    <property type="match status" value="1"/>
</dbReference>
<dbReference type="AlphaFoldDB" id="A0A0W0RIJ7"/>
<protein>
    <submittedName>
        <fullName evidence="1">Putative globin-like protein</fullName>
    </submittedName>
</protein>
<organism evidence="1 2">
    <name type="scientific">Legionella bozemanae</name>
    <name type="common">Fluoribacter bozemanae</name>
    <dbReference type="NCBI Taxonomy" id="447"/>
    <lineage>
        <taxon>Bacteria</taxon>
        <taxon>Pseudomonadati</taxon>
        <taxon>Pseudomonadota</taxon>
        <taxon>Gammaproteobacteria</taxon>
        <taxon>Legionellales</taxon>
        <taxon>Legionellaceae</taxon>
        <taxon>Legionella</taxon>
    </lineage>
</organism>
<dbReference type="GO" id="GO:0019825">
    <property type="term" value="F:oxygen binding"/>
    <property type="evidence" value="ECO:0007669"/>
    <property type="project" value="InterPro"/>
</dbReference>
<dbReference type="RefSeq" id="WP_235810545.1">
    <property type="nucleotide sequence ID" value="NZ_CAAAIY010000005.1"/>
</dbReference>
<keyword evidence="2" id="KW-1185">Reference proteome</keyword>
<gene>
    <name evidence="1" type="ORF">Lboz_2452</name>
</gene>
<evidence type="ECO:0000313" key="1">
    <source>
        <dbReference type="EMBL" id="KTC70875.1"/>
    </source>
</evidence>